<keyword evidence="1" id="KW-0862">Zinc</keyword>
<dbReference type="Pfam" id="PF13976">
    <property type="entry name" value="gag_pre-integrs"/>
    <property type="match status" value="1"/>
</dbReference>
<feature type="region of interest" description="Disordered" evidence="2">
    <location>
        <begin position="231"/>
        <end position="258"/>
    </location>
</feature>
<feature type="region of interest" description="Disordered" evidence="2">
    <location>
        <begin position="299"/>
        <end position="324"/>
    </location>
</feature>
<organism evidence="5 6">
    <name type="scientific">Arabidopsis suecica</name>
    <name type="common">Swedish thale-cress</name>
    <name type="synonym">Cardaminopsis suecica</name>
    <dbReference type="NCBI Taxonomy" id="45249"/>
    <lineage>
        <taxon>Eukaryota</taxon>
        <taxon>Viridiplantae</taxon>
        <taxon>Streptophyta</taxon>
        <taxon>Embryophyta</taxon>
        <taxon>Tracheophyta</taxon>
        <taxon>Spermatophyta</taxon>
        <taxon>Magnoliopsida</taxon>
        <taxon>eudicotyledons</taxon>
        <taxon>Gunneridae</taxon>
        <taxon>Pentapetalae</taxon>
        <taxon>rosids</taxon>
        <taxon>malvids</taxon>
        <taxon>Brassicales</taxon>
        <taxon>Brassicaceae</taxon>
        <taxon>Camelineae</taxon>
        <taxon>Arabidopsis</taxon>
    </lineage>
</organism>
<reference evidence="5 6" key="1">
    <citation type="submission" date="2020-12" db="EMBL/GenBank/DDBJ databases">
        <title>Concerted genomic and epigenomic changes stabilize Arabidopsis allopolyploids.</title>
        <authorList>
            <person name="Chen Z."/>
        </authorList>
    </citation>
    <scope>NUCLEOTIDE SEQUENCE [LARGE SCALE GENOMIC DNA]</scope>
    <source>
        <strain evidence="5">As9502</strain>
        <tissue evidence="5">Leaf</tissue>
    </source>
</reference>
<keyword evidence="1" id="KW-0863">Zinc-finger</keyword>
<comment type="caution">
    <text evidence="5">The sequence shown here is derived from an EMBL/GenBank/DDBJ whole genome shotgun (WGS) entry which is preliminary data.</text>
</comment>
<dbReference type="Pfam" id="PF00665">
    <property type="entry name" value="rve"/>
    <property type="match status" value="1"/>
</dbReference>
<sequence length="1460" mass="164817">MSGEGSKAIVTGKPTEVQRRTISPYDLSPNDNPGNVISRPLLRGDNYEEWAINLETALYSRKKFGFLDGSIKPPTEDSPDFEDWKPINALIVSWIKMTIEPKLLSNISHKPIARDLWEHIRKRYRVSNGPRIQQLRRELANCQQVGLSIETYYGKLTKLWDSYNCYRPPLSCVCGNCTCDLSGKSERQREEDKVHDFLMGLDEDTFGIVRSNLMSQEPLPTLEHAYLKVTQDEDARSKRKTQESKPESMAFVAQQAQRPPLRYENKDAGVMCTNCNRMGHRAESCFQILGFPEWWGDRPRSRVSRGRGASSSMGSSRGRGGPARANVARIVEQTGVGVANVAVTDADRTAVCGLTDEQWLSVKRAMNAASLGADEQSSGKISFPSWILDTGATHHMTCKKEILRDLRKSTPTQIILADGRPVISDTVGTVVLNSHLSLVEVFYIENLGFDLISVTQLMEENDCVMQLSVPFCVLQDRTTRTLIGIGKPVGGLVYFRNTEVAAAAKGHKNQSLELWHRRLGHPSPKVVELLPDFSFSKSSSTLNKACETCIKAKQTRCSFPLSNNKTTDIFEMIHCDVRGPYRVPSYSGARYFLTIVDDFSRGTWIYLMNAKSETSTKIRYFLALADRQFGKKVRTIRSDNGSEFMSLSTYFSEQGIHHETSCVGTPQQNGRVERKHRYLLNVARAIMFEGHLPVEFWGECALAAAYLINRTPSLILLGKTPYEVLYGVKPTYDHLRIIGCVCYIRNQDHNGDKFASRSRKCVFVGYPYGKKGWRVYDIEKGSFCVSRDVIFREDLFAYDDKECMVEDSNSVMTDVMRVIAQMIITNPTPVSNSTPTPTSAATLTPTPAATLNSGDECVVIETENVEEEHEETSDNVESETEHEQEISDNAPIALRKGVRERQQPGYLKDYDTTLVCSTSGCVYPIEDVLSNDRFSAHHKAFLVAITSAREPKNFAEAMSDPRWTEAVGKEIGSLELNKTWTLEDLPQGKKAIGCQWVFRIKHRSDGSIERYKARLVVLGNRQVEGVDYGETFAPVVKMTTVRSFFSIVSARNWEVHQMDAHNAFLHGDLEEEVYMKLPPGFAKQNDGKVCRLRKSLYGLKQAPRCWFAKLAASLETYGFRQSLLDYSLFVFEKEEVEIRVLVYVDDLVITGNTLCAINNFKEYLCKCFYMKDLGVLKYFLGIEVARNSEGIYLSQRKYILDILKETGLLGSKPAAFPLEQHQQLALINGPLLPNPEPYRRLIGKLIYLGVTRPDLSYSVHILSQFMQNPRQEHWTAALRVVRYLKGTVGQGILLRSDSDLNLYGWCDSDYAGCPLTRRSSTGWFILLGQSPISWKTKKQPVVSHSSAEAEYRAMSWTAKELKWLKGLLGDLGVSFTQPMRLYCDNMAALHISANPVFHERTKHIERDCHFVRDEIKSGNIVTAHVSTKIQLADIFTKALGQREFDEFRDKLGILNLHAPA</sequence>
<evidence type="ECO:0000256" key="2">
    <source>
        <dbReference type="SAM" id="MobiDB-lite"/>
    </source>
</evidence>
<dbReference type="InterPro" id="IPR001584">
    <property type="entry name" value="Integrase_cat-core"/>
</dbReference>
<gene>
    <name evidence="5" type="ORF">ISN44_As08g035060</name>
</gene>
<dbReference type="InterPro" id="IPR013103">
    <property type="entry name" value="RVT_2"/>
</dbReference>
<dbReference type="OrthoDB" id="414104at2759"/>
<name>A0A8T2BD98_ARASU</name>
<evidence type="ECO:0000313" key="6">
    <source>
        <dbReference type="Proteomes" id="UP000694251"/>
    </source>
</evidence>
<evidence type="ECO:0000313" key="5">
    <source>
        <dbReference type="EMBL" id="KAG7584003.1"/>
    </source>
</evidence>
<feature type="domain" description="Integrase catalytic" evidence="4">
    <location>
        <begin position="556"/>
        <end position="729"/>
    </location>
</feature>
<protein>
    <submittedName>
        <fullName evidence="5">GAG-pre-integrase domain</fullName>
    </submittedName>
</protein>
<keyword evidence="1" id="KW-0479">Metal-binding</keyword>
<dbReference type="EMBL" id="JAEFBJ010000008">
    <property type="protein sequence ID" value="KAG7584003.1"/>
    <property type="molecule type" value="Genomic_DNA"/>
</dbReference>
<dbReference type="GO" id="GO:0015074">
    <property type="term" value="P:DNA integration"/>
    <property type="evidence" value="ECO:0007669"/>
    <property type="project" value="InterPro"/>
</dbReference>
<dbReference type="Pfam" id="PF07727">
    <property type="entry name" value="RVT_2"/>
    <property type="match status" value="1"/>
</dbReference>
<dbReference type="Proteomes" id="UP000694251">
    <property type="component" value="Chromosome 8"/>
</dbReference>
<feature type="region of interest" description="Disordered" evidence="2">
    <location>
        <begin position="865"/>
        <end position="886"/>
    </location>
</feature>
<keyword evidence="6" id="KW-1185">Reference proteome</keyword>
<evidence type="ECO:0000259" key="3">
    <source>
        <dbReference type="PROSITE" id="PS50158"/>
    </source>
</evidence>
<dbReference type="GO" id="GO:0003676">
    <property type="term" value="F:nucleic acid binding"/>
    <property type="evidence" value="ECO:0007669"/>
    <property type="project" value="InterPro"/>
</dbReference>
<dbReference type="Pfam" id="PF14244">
    <property type="entry name" value="Retrotran_gag_3"/>
    <property type="match status" value="1"/>
</dbReference>
<feature type="compositionally biased region" description="Low complexity" evidence="2">
    <location>
        <begin position="306"/>
        <end position="316"/>
    </location>
</feature>
<dbReference type="Pfam" id="PF22936">
    <property type="entry name" value="Pol_BBD"/>
    <property type="match status" value="1"/>
</dbReference>
<dbReference type="CDD" id="cd09272">
    <property type="entry name" value="RNase_HI_RT_Ty1"/>
    <property type="match status" value="1"/>
</dbReference>
<evidence type="ECO:0000256" key="1">
    <source>
        <dbReference type="PROSITE-ProRule" id="PRU00047"/>
    </source>
</evidence>
<feature type="compositionally biased region" description="Basic and acidic residues" evidence="2">
    <location>
        <begin position="231"/>
        <end position="246"/>
    </location>
</feature>
<dbReference type="PANTHER" id="PTHR11439">
    <property type="entry name" value="GAG-POL-RELATED RETROTRANSPOSON"/>
    <property type="match status" value="1"/>
</dbReference>
<feature type="compositionally biased region" description="Acidic residues" evidence="2">
    <location>
        <begin position="865"/>
        <end position="878"/>
    </location>
</feature>
<proteinExistence type="predicted"/>
<dbReference type="InterPro" id="IPR001878">
    <property type="entry name" value="Znf_CCHC"/>
</dbReference>
<dbReference type="InterPro" id="IPR054722">
    <property type="entry name" value="PolX-like_BBD"/>
</dbReference>
<feature type="domain" description="CCHC-type" evidence="3">
    <location>
        <begin position="272"/>
        <end position="285"/>
    </location>
</feature>
<dbReference type="Pfam" id="PF25597">
    <property type="entry name" value="SH3_retrovirus"/>
    <property type="match status" value="1"/>
</dbReference>
<dbReference type="InterPro" id="IPR057670">
    <property type="entry name" value="SH3_retrovirus"/>
</dbReference>
<dbReference type="InterPro" id="IPR025724">
    <property type="entry name" value="GAG-pre-integrase_dom"/>
</dbReference>
<accession>A0A8T2BD98</accession>
<dbReference type="PROSITE" id="PS50994">
    <property type="entry name" value="INTEGRASE"/>
    <property type="match status" value="1"/>
</dbReference>
<dbReference type="InterPro" id="IPR029472">
    <property type="entry name" value="Copia-like_N"/>
</dbReference>
<dbReference type="GO" id="GO:0008270">
    <property type="term" value="F:zinc ion binding"/>
    <property type="evidence" value="ECO:0007669"/>
    <property type="project" value="UniProtKB-KW"/>
</dbReference>
<dbReference type="PROSITE" id="PS50158">
    <property type="entry name" value="ZF_CCHC"/>
    <property type="match status" value="1"/>
</dbReference>
<dbReference type="PANTHER" id="PTHR11439:SF462">
    <property type="match status" value="1"/>
</dbReference>
<evidence type="ECO:0000259" key="4">
    <source>
        <dbReference type="PROSITE" id="PS50994"/>
    </source>
</evidence>